<dbReference type="Proteomes" id="UP000272428">
    <property type="component" value="Unassembled WGS sequence"/>
</dbReference>
<gene>
    <name evidence="2" type="ORF">BCF58_0323</name>
</gene>
<dbReference type="SUPFAM" id="SSF75005">
    <property type="entry name" value="Arabinanase/levansucrase/invertase"/>
    <property type="match status" value="1"/>
</dbReference>
<protein>
    <submittedName>
        <fullName evidence="2">Uncharacterized protein</fullName>
    </submittedName>
</protein>
<keyword evidence="3" id="KW-1185">Reference proteome</keyword>
<accession>A0A495SLC7</accession>
<dbReference type="EMBL" id="RBXB01000001">
    <property type="protein sequence ID" value="RKT01109.1"/>
    <property type="molecule type" value="Genomic_DNA"/>
</dbReference>
<dbReference type="AlphaFoldDB" id="A0A495SLC7"/>
<organism evidence="2 3">
    <name type="scientific">Chryseobacterium defluvii</name>
    <dbReference type="NCBI Taxonomy" id="160396"/>
    <lineage>
        <taxon>Bacteria</taxon>
        <taxon>Pseudomonadati</taxon>
        <taxon>Bacteroidota</taxon>
        <taxon>Flavobacteriia</taxon>
        <taxon>Flavobacteriales</taxon>
        <taxon>Weeksellaceae</taxon>
        <taxon>Chryseobacterium group</taxon>
        <taxon>Chryseobacterium</taxon>
    </lineage>
</organism>
<name>A0A495SLC7_9FLAO</name>
<dbReference type="InterPro" id="IPR023296">
    <property type="entry name" value="Glyco_hydro_beta-prop_sf"/>
</dbReference>
<dbReference type="Gene3D" id="2.115.10.20">
    <property type="entry name" value="Glycosyl hydrolase domain, family 43"/>
    <property type="match status" value="1"/>
</dbReference>
<comment type="caution">
    <text evidence="2">The sequence shown here is derived from an EMBL/GenBank/DDBJ whole genome shotgun (WGS) entry which is preliminary data.</text>
</comment>
<sequence>MPETVIINISDTVPPSNYATIDQNGIEGNVNTKPQIEQKLSALKTEMMNVVETNFQGTIKPSDPAPTDDGAYEPEVSSEDNKDIDPTDWGTLYANAGNLRAKKGYDTTFYKKGSVWTKVERELVKGKDAYEDWLDQGNIGTRADFVASLGSFTKAQFDQEADQYKTFILETDDVSSINFTQNIAPGAGSSIYIKQITESNAITKVRIKVATAGVGDFTLKRAGVKSEFASNIPLVAGWNEFPIDLDVEPADLVGYNTATSTASLCFKDGTGGQYVTDDGSVLDGNLAIELYSVEGQVNTFEKIVNVNLDEIGAKIGTSDLNLLNTFSKPKLRNIDYGVVSAFNLPVEKDVLDNNKIAVTGSAITGNFPYNDYAYSFGFTVNFPNVYSGNEAIATLNVGSQTINIYAGGTPTIAFNINGTQVNALPSFDYGNKTVKIVVVSDAYFINVYVDGQRMGLLNKNKKATQFNFILNKQNGKSFEKIAFWNRDISVERITQWNLDQNPFNLKGIKDKLFPAKGYQISDHLLAGNPYFKIPAEQSIIKFKGKYYLYYTAARSTPDVFIESGIAVAVSNRADGGYSQYTNDVVIGGLRNKAGVTRAMGSWVGVVGDYVYVFAAMDYTASSAGGKIFKSSNGLDFNYVGDFIPGGTIPYLANISIYPEKKGNYYYGIVEGKVGGVWISYLVRSLNFESGWEMVQVLNSLEVTSGVMYGGPELLRSANEDRWMCFYHAAFEPASGPSITNVAPTSLFYAECFDTGAPINWVNKKKVLDINDELDFYNAYNCDQVATPQVYEENGKTYLSYVLAQNIRPGAPADEEQLFCQIRIAQFDGTKEELAGIVPFEIA</sequence>
<feature type="region of interest" description="Disordered" evidence="1">
    <location>
        <begin position="55"/>
        <end position="84"/>
    </location>
</feature>
<dbReference type="OrthoDB" id="1246242at2"/>
<evidence type="ECO:0000313" key="3">
    <source>
        <dbReference type="Proteomes" id="UP000272428"/>
    </source>
</evidence>
<evidence type="ECO:0000313" key="2">
    <source>
        <dbReference type="EMBL" id="RKT01109.1"/>
    </source>
</evidence>
<reference evidence="2 3" key="1">
    <citation type="submission" date="2018-10" db="EMBL/GenBank/DDBJ databases">
        <title>Genomic Encyclopedia of Archaeal and Bacterial Type Strains, Phase II (KMG-II): from individual species to whole genera.</title>
        <authorList>
            <person name="Goeker M."/>
        </authorList>
    </citation>
    <scope>NUCLEOTIDE SEQUENCE [LARGE SCALE GENOMIC DNA]</scope>
    <source>
        <strain evidence="2 3">DSM 14219</strain>
    </source>
</reference>
<dbReference type="RefSeq" id="WP_121460051.1">
    <property type="nucleotide sequence ID" value="NZ_RBXB01000001.1"/>
</dbReference>
<proteinExistence type="predicted"/>
<evidence type="ECO:0000256" key="1">
    <source>
        <dbReference type="SAM" id="MobiDB-lite"/>
    </source>
</evidence>